<dbReference type="GeneID" id="35593841"/>
<evidence type="ECO:0000313" key="1">
    <source>
        <dbReference type="EMBL" id="AUV83147.1"/>
    </source>
</evidence>
<dbReference type="AlphaFoldDB" id="A0A2I8VMI2"/>
<accession>A0A2I8VMI2</accession>
<dbReference type="KEGG" id="srub:C2R22_17075"/>
<dbReference type="Proteomes" id="UP000236584">
    <property type="component" value="Chromosome"/>
</dbReference>
<protein>
    <submittedName>
        <fullName evidence="1">Uncharacterized protein</fullName>
    </submittedName>
</protein>
<dbReference type="RefSeq" id="WP_103426836.1">
    <property type="nucleotide sequence ID" value="NZ_CP026309.1"/>
</dbReference>
<sequence length="309" mass="33598">MGTTTGEGETGPSLVDELRAVVDRYLGRLRVDLAGPPARPDPDVIALLADPFSSVDDVHDRLSAAESHLRGRGDRRAVFLTVYVAMTARVRAGIEGETFDDPAWVRRYLVAFAEHYRKALVAFERDERVAPAWRVAFGASLGGETLVIQDALLGINAHIVNDLALALDDVGVGTGEERDRRHADHLAVNRVLKSLADVVQTTLAEVYDAAGLEEADELLGRLDERATLVGLRTARAFAWENAVTLADWPRLSSFVRWRVRTVSTGAAYALLAPGLDQQVMAELADIEHGEPVLAALSDAVHRDDTRPPA</sequence>
<dbReference type="Pfam" id="PF19458">
    <property type="entry name" value="DUF5995"/>
    <property type="match status" value="1"/>
</dbReference>
<dbReference type="InterPro" id="IPR046037">
    <property type="entry name" value="DUF5995"/>
</dbReference>
<proteinExistence type="predicted"/>
<reference evidence="1 2" key="1">
    <citation type="submission" date="2018-01" db="EMBL/GenBank/DDBJ databases">
        <title>Complete genome sequence of Salinigranum rubrum GX10T, an extremely halophilic archaeon isolated from a marine solar saltern.</title>
        <authorList>
            <person name="Han S."/>
        </authorList>
    </citation>
    <scope>NUCLEOTIDE SEQUENCE [LARGE SCALE GENOMIC DNA]</scope>
    <source>
        <strain evidence="1 2">GX10</strain>
    </source>
</reference>
<organism evidence="1 2">
    <name type="scientific">Salinigranum rubrum</name>
    <dbReference type="NCBI Taxonomy" id="755307"/>
    <lineage>
        <taxon>Archaea</taxon>
        <taxon>Methanobacteriati</taxon>
        <taxon>Methanobacteriota</taxon>
        <taxon>Stenosarchaea group</taxon>
        <taxon>Halobacteria</taxon>
        <taxon>Halobacteriales</taxon>
        <taxon>Haloferacaceae</taxon>
        <taxon>Salinigranum</taxon>
    </lineage>
</organism>
<dbReference type="OrthoDB" id="340621at2157"/>
<keyword evidence="2" id="KW-1185">Reference proteome</keyword>
<evidence type="ECO:0000313" key="2">
    <source>
        <dbReference type="Proteomes" id="UP000236584"/>
    </source>
</evidence>
<name>A0A2I8VMI2_9EURY</name>
<dbReference type="EMBL" id="CP026309">
    <property type="protein sequence ID" value="AUV83147.1"/>
    <property type="molecule type" value="Genomic_DNA"/>
</dbReference>
<gene>
    <name evidence="1" type="ORF">C2R22_17075</name>
</gene>